<dbReference type="PANTHER" id="PTHR33156:SF9">
    <property type="entry name" value="PROTEIN NUCLEAR FUSION DEFECTIVE 6, CHLOROPLASTIC_MITOCHONDRIAL"/>
    <property type="match status" value="1"/>
</dbReference>
<organism evidence="2 3">
    <name type="scientific">Xanthoceras sorbifolium</name>
    <dbReference type="NCBI Taxonomy" id="99658"/>
    <lineage>
        <taxon>Eukaryota</taxon>
        <taxon>Viridiplantae</taxon>
        <taxon>Streptophyta</taxon>
        <taxon>Embryophyta</taxon>
        <taxon>Tracheophyta</taxon>
        <taxon>Spermatophyta</taxon>
        <taxon>Magnoliopsida</taxon>
        <taxon>eudicotyledons</taxon>
        <taxon>Gunneridae</taxon>
        <taxon>Pentapetalae</taxon>
        <taxon>rosids</taxon>
        <taxon>malvids</taxon>
        <taxon>Sapindales</taxon>
        <taxon>Sapindaceae</taxon>
        <taxon>Xanthoceroideae</taxon>
        <taxon>Xanthoceras</taxon>
    </lineage>
</organism>
<comment type="caution">
    <text evidence="2">The sequence shown here is derived from an EMBL/GenBank/DDBJ whole genome shotgun (WGS) entry which is preliminary data.</text>
</comment>
<sequence length="106" mass="10986">MASSCKRLIQRSSLSSIKSAVRSNASRPPTASATSSTPFALPTRSSPSPLRRFSLSRSPSELGCVQSLLPLHSVVAAARMTSCLSTTSKSGRSLSQGTLCCTSPGL</sequence>
<reference evidence="2 3" key="1">
    <citation type="submission" date="2021-02" db="EMBL/GenBank/DDBJ databases">
        <title>Plant Genome Project.</title>
        <authorList>
            <person name="Zhang R.-G."/>
        </authorList>
    </citation>
    <scope>NUCLEOTIDE SEQUENCE [LARGE SCALE GENOMIC DNA]</scope>
    <source>
        <tissue evidence="2">Leaves</tissue>
    </source>
</reference>
<feature type="region of interest" description="Disordered" evidence="1">
    <location>
        <begin position="19"/>
        <end position="55"/>
    </location>
</feature>
<name>A0ABQ8H6S5_9ROSI</name>
<evidence type="ECO:0000256" key="1">
    <source>
        <dbReference type="SAM" id="MobiDB-lite"/>
    </source>
</evidence>
<dbReference type="Proteomes" id="UP000827721">
    <property type="component" value="Unassembled WGS sequence"/>
</dbReference>
<dbReference type="InterPro" id="IPR043459">
    <property type="entry name" value="NFD6/NOXY2-like"/>
</dbReference>
<dbReference type="EMBL" id="JAFEMO010000013">
    <property type="protein sequence ID" value="KAH7549625.1"/>
    <property type="molecule type" value="Genomic_DNA"/>
</dbReference>
<proteinExistence type="predicted"/>
<evidence type="ECO:0000313" key="2">
    <source>
        <dbReference type="EMBL" id="KAH7549625.1"/>
    </source>
</evidence>
<feature type="compositionally biased region" description="Low complexity" evidence="1">
    <location>
        <begin position="25"/>
        <end position="55"/>
    </location>
</feature>
<accession>A0ABQ8H6S5</accession>
<protein>
    <submittedName>
        <fullName evidence="2">Uncharacterized protein</fullName>
    </submittedName>
</protein>
<gene>
    <name evidence="2" type="ORF">JRO89_XS13G0057600</name>
</gene>
<evidence type="ECO:0000313" key="3">
    <source>
        <dbReference type="Proteomes" id="UP000827721"/>
    </source>
</evidence>
<dbReference type="PANTHER" id="PTHR33156">
    <property type="entry name" value="OS02G0230000 PROTEIN"/>
    <property type="match status" value="1"/>
</dbReference>
<keyword evidence="3" id="KW-1185">Reference proteome</keyword>